<dbReference type="PROSITE" id="PS51012">
    <property type="entry name" value="ABC_TM2"/>
    <property type="match status" value="1"/>
</dbReference>
<keyword evidence="10 11" id="KW-0472">Membrane</keyword>
<feature type="domain" description="ABC transmembrane type-2" evidence="12">
    <location>
        <begin position="59"/>
        <end position="282"/>
    </location>
</feature>
<accession>A0A2T0RPI0</accession>
<sequence length="289" mass="32383">MEDFCSFLHSPACFIQCGRKHSMDELLKPVSRPRSFKTSRTIVALILREMQTTYGRNAGGYLWAILNPVGALAMFVLVIAVGLRIRTPGLGTNFPLFYATGYLPLQLTLTTISKVAGSLNYSKPLLNYPGVQYTDAIIARFVLNFITQCVVGVIIFVGIHVLWDLNTIRNLPAIVASFVLAAFVGLGIGVLNCFLFSVSSMWQSTWGILTRPLFLLSCIFFIFEDVPSQYQDGLWWNPLIHVVGLMRRGFYATYEAPYVSIVYLVSVSLICMTLGLLFLNRFHLSILNR</sequence>
<comment type="similarity">
    <text evidence="2 11">Belongs to the ABC-2 integral membrane protein family.</text>
</comment>
<reference evidence="13 14" key="1">
    <citation type="submission" date="2018-03" db="EMBL/GenBank/DDBJ databases">
        <title>Genomic Encyclopedia of Archaeal and Bacterial Type Strains, Phase II (KMG-II): from individual species to whole genera.</title>
        <authorList>
            <person name="Goeker M."/>
        </authorList>
    </citation>
    <scope>NUCLEOTIDE SEQUENCE [LARGE SCALE GENOMIC DNA]</scope>
    <source>
        <strain evidence="13 14">DSM 29328</strain>
    </source>
</reference>
<evidence type="ECO:0000259" key="12">
    <source>
        <dbReference type="PROSITE" id="PS51012"/>
    </source>
</evidence>
<evidence type="ECO:0000256" key="7">
    <source>
        <dbReference type="ARBA" id="ARBA00022903"/>
    </source>
</evidence>
<proteinExistence type="inferred from homology"/>
<gene>
    <name evidence="13" type="ORF">CLV78_10555</name>
</gene>
<keyword evidence="6 11" id="KW-0812">Transmembrane</keyword>
<comment type="subcellular location">
    <subcellularLocation>
        <location evidence="11">Cell inner membrane</location>
        <topology evidence="11">Multi-pass membrane protein</topology>
    </subcellularLocation>
    <subcellularLocation>
        <location evidence="1">Cell membrane</location>
        <topology evidence="1">Multi-pass membrane protein</topology>
    </subcellularLocation>
</comment>
<keyword evidence="3 11" id="KW-0813">Transport</keyword>
<keyword evidence="7" id="KW-0972">Capsule biogenesis/degradation</keyword>
<dbReference type="GO" id="GO:0015774">
    <property type="term" value="P:polysaccharide transport"/>
    <property type="evidence" value="ECO:0007669"/>
    <property type="project" value="UniProtKB-KW"/>
</dbReference>
<evidence type="ECO:0000256" key="9">
    <source>
        <dbReference type="ARBA" id="ARBA00023047"/>
    </source>
</evidence>
<dbReference type="PRINTS" id="PR00164">
    <property type="entry name" value="ABC2TRNSPORT"/>
</dbReference>
<dbReference type="InterPro" id="IPR013525">
    <property type="entry name" value="ABC2_TM"/>
</dbReference>
<dbReference type="InterPro" id="IPR047817">
    <property type="entry name" value="ABC2_TM_bact-type"/>
</dbReference>
<feature type="transmembrane region" description="Helical" evidence="11">
    <location>
        <begin position="60"/>
        <end position="83"/>
    </location>
</feature>
<keyword evidence="14" id="KW-1185">Reference proteome</keyword>
<feature type="transmembrane region" description="Helical" evidence="11">
    <location>
        <begin position="175"/>
        <end position="198"/>
    </location>
</feature>
<evidence type="ECO:0000256" key="3">
    <source>
        <dbReference type="ARBA" id="ARBA00022448"/>
    </source>
</evidence>
<dbReference type="EMBL" id="PVTD01000005">
    <property type="protein sequence ID" value="PRY23003.1"/>
    <property type="molecule type" value="Genomic_DNA"/>
</dbReference>
<protein>
    <recommendedName>
        <fullName evidence="11">Transport permease protein</fullName>
    </recommendedName>
</protein>
<name>A0A2T0RPI0_9RHOB</name>
<dbReference type="Proteomes" id="UP000239480">
    <property type="component" value="Unassembled WGS sequence"/>
</dbReference>
<keyword evidence="5" id="KW-0762">Sugar transport</keyword>
<dbReference type="InterPro" id="IPR000412">
    <property type="entry name" value="ABC_2_transport"/>
</dbReference>
<evidence type="ECO:0000256" key="6">
    <source>
        <dbReference type="ARBA" id="ARBA00022692"/>
    </source>
</evidence>
<dbReference type="AlphaFoldDB" id="A0A2T0RPI0"/>
<dbReference type="GO" id="GO:0043190">
    <property type="term" value="C:ATP-binding cassette (ABC) transporter complex"/>
    <property type="evidence" value="ECO:0007669"/>
    <property type="project" value="InterPro"/>
</dbReference>
<feature type="transmembrane region" description="Helical" evidence="11">
    <location>
        <begin position="204"/>
        <end position="223"/>
    </location>
</feature>
<keyword evidence="8 11" id="KW-1133">Transmembrane helix</keyword>
<evidence type="ECO:0000256" key="4">
    <source>
        <dbReference type="ARBA" id="ARBA00022475"/>
    </source>
</evidence>
<evidence type="ECO:0000256" key="1">
    <source>
        <dbReference type="ARBA" id="ARBA00004651"/>
    </source>
</evidence>
<evidence type="ECO:0000256" key="8">
    <source>
        <dbReference type="ARBA" id="ARBA00022989"/>
    </source>
</evidence>
<dbReference type="PANTHER" id="PTHR30413">
    <property type="entry name" value="INNER MEMBRANE TRANSPORT PERMEASE"/>
    <property type="match status" value="1"/>
</dbReference>
<dbReference type="GO" id="GO:0140359">
    <property type="term" value="F:ABC-type transporter activity"/>
    <property type="evidence" value="ECO:0007669"/>
    <property type="project" value="InterPro"/>
</dbReference>
<evidence type="ECO:0000256" key="5">
    <source>
        <dbReference type="ARBA" id="ARBA00022597"/>
    </source>
</evidence>
<feature type="transmembrane region" description="Helical" evidence="11">
    <location>
        <begin position="137"/>
        <end position="163"/>
    </location>
</feature>
<keyword evidence="9" id="KW-0625">Polysaccharide transport</keyword>
<dbReference type="Pfam" id="PF01061">
    <property type="entry name" value="ABC2_membrane"/>
    <property type="match status" value="1"/>
</dbReference>
<evidence type="ECO:0000256" key="10">
    <source>
        <dbReference type="ARBA" id="ARBA00023136"/>
    </source>
</evidence>
<evidence type="ECO:0000313" key="14">
    <source>
        <dbReference type="Proteomes" id="UP000239480"/>
    </source>
</evidence>
<feature type="transmembrane region" description="Helical" evidence="11">
    <location>
        <begin position="260"/>
        <end position="279"/>
    </location>
</feature>
<evidence type="ECO:0000313" key="13">
    <source>
        <dbReference type="EMBL" id="PRY23003.1"/>
    </source>
</evidence>
<dbReference type="GO" id="GO:0015920">
    <property type="term" value="P:lipopolysaccharide transport"/>
    <property type="evidence" value="ECO:0007669"/>
    <property type="project" value="TreeGrafter"/>
</dbReference>
<comment type="caution">
    <text evidence="11">Lacks conserved residue(s) required for the propagation of feature annotation.</text>
</comment>
<keyword evidence="4 11" id="KW-1003">Cell membrane</keyword>
<evidence type="ECO:0000256" key="11">
    <source>
        <dbReference type="RuleBase" id="RU361157"/>
    </source>
</evidence>
<organism evidence="13 14">
    <name type="scientific">Aliiruegeria haliotis</name>
    <dbReference type="NCBI Taxonomy" id="1280846"/>
    <lineage>
        <taxon>Bacteria</taxon>
        <taxon>Pseudomonadati</taxon>
        <taxon>Pseudomonadota</taxon>
        <taxon>Alphaproteobacteria</taxon>
        <taxon>Rhodobacterales</taxon>
        <taxon>Roseobacteraceae</taxon>
        <taxon>Aliiruegeria</taxon>
    </lineage>
</organism>
<evidence type="ECO:0000256" key="2">
    <source>
        <dbReference type="ARBA" id="ARBA00007783"/>
    </source>
</evidence>
<dbReference type="PANTHER" id="PTHR30413:SF10">
    <property type="entry name" value="CAPSULE POLYSACCHARIDE EXPORT INNER-MEMBRANE PROTEIN CTRC"/>
    <property type="match status" value="1"/>
</dbReference>
<comment type="caution">
    <text evidence="13">The sequence shown here is derived from an EMBL/GenBank/DDBJ whole genome shotgun (WGS) entry which is preliminary data.</text>
</comment>